<dbReference type="EMBL" id="WIUZ02000001">
    <property type="protein sequence ID" value="KAF9792310.1"/>
    <property type="molecule type" value="Genomic_DNA"/>
</dbReference>
<evidence type="ECO:0000313" key="2">
    <source>
        <dbReference type="Proteomes" id="UP000736335"/>
    </source>
</evidence>
<protein>
    <submittedName>
        <fullName evidence="1">Uncharacterized protein</fullName>
    </submittedName>
</protein>
<organism evidence="1 2">
    <name type="scientific">Thelephora terrestris</name>
    <dbReference type="NCBI Taxonomy" id="56493"/>
    <lineage>
        <taxon>Eukaryota</taxon>
        <taxon>Fungi</taxon>
        <taxon>Dikarya</taxon>
        <taxon>Basidiomycota</taxon>
        <taxon>Agaricomycotina</taxon>
        <taxon>Agaricomycetes</taxon>
        <taxon>Thelephorales</taxon>
        <taxon>Thelephoraceae</taxon>
        <taxon>Thelephora</taxon>
    </lineage>
</organism>
<accession>A0A9P6HPT6</accession>
<comment type="caution">
    <text evidence="1">The sequence shown here is derived from an EMBL/GenBank/DDBJ whole genome shotgun (WGS) entry which is preliminary data.</text>
</comment>
<dbReference type="Proteomes" id="UP000736335">
    <property type="component" value="Unassembled WGS sequence"/>
</dbReference>
<proteinExistence type="predicted"/>
<evidence type="ECO:0000313" key="1">
    <source>
        <dbReference type="EMBL" id="KAF9792310.1"/>
    </source>
</evidence>
<reference evidence="1" key="2">
    <citation type="submission" date="2020-11" db="EMBL/GenBank/DDBJ databases">
        <authorList>
            <consortium name="DOE Joint Genome Institute"/>
            <person name="Kuo A."/>
            <person name="Miyauchi S."/>
            <person name="Kiss E."/>
            <person name="Drula E."/>
            <person name="Kohler A."/>
            <person name="Sanchez-Garcia M."/>
            <person name="Andreopoulos B."/>
            <person name="Barry K.W."/>
            <person name="Bonito G."/>
            <person name="Buee M."/>
            <person name="Carver A."/>
            <person name="Chen C."/>
            <person name="Cichocki N."/>
            <person name="Clum A."/>
            <person name="Culley D."/>
            <person name="Crous P.W."/>
            <person name="Fauchery L."/>
            <person name="Girlanda M."/>
            <person name="Hayes R."/>
            <person name="Keri Z."/>
            <person name="Labutti K."/>
            <person name="Lipzen A."/>
            <person name="Lombard V."/>
            <person name="Magnuson J."/>
            <person name="Maillard F."/>
            <person name="Morin E."/>
            <person name="Murat C."/>
            <person name="Nolan M."/>
            <person name="Ohm R."/>
            <person name="Pangilinan J."/>
            <person name="Pereira M."/>
            <person name="Perotto S."/>
            <person name="Peter M."/>
            <person name="Riley R."/>
            <person name="Sitrit Y."/>
            <person name="Stielow B."/>
            <person name="Szollosi G."/>
            <person name="Zifcakova L."/>
            <person name="Stursova M."/>
            <person name="Spatafora J.W."/>
            <person name="Tedersoo L."/>
            <person name="Vaario L.-M."/>
            <person name="Yamada A."/>
            <person name="Yan M."/>
            <person name="Wang P."/>
            <person name="Xu J."/>
            <person name="Bruns T."/>
            <person name="Baldrian P."/>
            <person name="Vilgalys R."/>
            <person name="Henrissat B."/>
            <person name="Grigoriev I.V."/>
            <person name="Hibbett D."/>
            <person name="Nagy L.G."/>
            <person name="Martin F.M."/>
        </authorList>
    </citation>
    <scope>NUCLEOTIDE SEQUENCE</scope>
    <source>
        <strain evidence="1">UH-Tt-Lm1</strain>
    </source>
</reference>
<dbReference type="OrthoDB" id="3220614at2759"/>
<gene>
    <name evidence="1" type="ORF">BJ322DRAFT_1016134</name>
</gene>
<reference evidence="1" key="1">
    <citation type="journal article" date="2020" name="Nat. Commun.">
        <title>Large-scale genome sequencing of mycorrhizal fungi provides insights into the early evolution of symbiotic traits.</title>
        <authorList>
            <person name="Miyauchi S."/>
            <person name="Kiss E."/>
            <person name="Kuo A."/>
            <person name="Drula E."/>
            <person name="Kohler A."/>
            <person name="Sanchez-Garcia M."/>
            <person name="Morin E."/>
            <person name="Andreopoulos B."/>
            <person name="Barry K.W."/>
            <person name="Bonito G."/>
            <person name="Buee M."/>
            <person name="Carver A."/>
            <person name="Chen C."/>
            <person name="Cichocki N."/>
            <person name="Clum A."/>
            <person name="Culley D."/>
            <person name="Crous P.W."/>
            <person name="Fauchery L."/>
            <person name="Girlanda M."/>
            <person name="Hayes R.D."/>
            <person name="Keri Z."/>
            <person name="LaButti K."/>
            <person name="Lipzen A."/>
            <person name="Lombard V."/>
            <person name="Magnuson J."/>
            <person name="Maillard F."/>
            <person name="Murat C."/>
            <person name="Nolan M."/>
            <person name="Ohm R.A."/>
            <person name="Pangilinan J."/>
            <person name="Pereira M.F."/>
            <person name="Perotto S."/>
            <person name="Peter M."/>
            <person name="Pfister S."/>
            <person name="Riley R."/>
            <person name="Sitrit Y."/>
            <person name="Stielow J.B."/>
            <person name="Szollosi G."/>
            <person name="Zifcakova L."/>
            <person name="Stursova M."/>
            <person name="Spatafora J.W."/>
            <person name="Tedersoo L."/>
            <person name="Vaario L.M."/>
            <person name="Yamada A."/>
            <person name="Yan M."/>
            <person name="Wang P."/>
            <person name="Xu J."/>
            <person name="Bruns T."/>
            <person name="Baldrian P."/>
            <person name="Vilgalys R."/>
            <person name="Dunand C."/>
            <person name="Henrissat B."/>
            <person name="Grigoriev I.V."/>
            <person name="Hibbett D."/>
            <person name="Nagy L.G."/>
            <person name="Martin F.M."/>
        </authorList>
    </citation>
    <scope>NUCLEOTIDE SEQUENCE</scope>
    <source>
        <strain evidence="1">UH-Tt-Lm1</strain>
    </source>
</reference>
<name>A0A9P6HPT6_9AGAM</name>
<dbReference type="AlphaFoldDB" id="A0A9P6HPT6"/>
<keyword evidence="2" id="KW-1185">Reference proteome</keyword>
<dbReference type="InterPro" id="IPR046521">
    <property type="entry name" value="DUF6698"/>
</dbReference>
<dbReference type="Pfam" id="PF20414">
    <property type="entry name" value="DUF6698"/>
    <property type="match status" value="1"/>
</dbReference>
<sequence length="152" mass="17287">MFPQCTELGSSSYIVQYILKELNLFLPSKVFVHWTRNYNVFKNYLVRLLLASPTTTPEKITLITNEIQRVANGAKDSDTKQMKVDILKLIPEKYLLDTGAEGVIRKVAASYIGNPAPESSKIWRGFNNGITARLLCPAKYIEQFKRDPKVYA</sequence>